<gene>
    <name evidence="1" type="ORF">M9Y10_005034</name>
</gene>
<accession>A0ABR2JK44</accession>
<dbReference type="SUPFAM" id="SSF48403">
    <property type="entry name" value="Ankyrin repeat"/>
    <property type="match status" value="1"/>
</dbReference>
<evidence type="ECO:0008006" key="3">
    <source>
        <dbReference type="Google" id="ProtNLM"/>
    </source>
</evidence>
<comment type="caution">
    <text evidence="1">The sequence shown here is derived from an EMBL/GenBank/DDBJ whole genome shotgun (WGS) entry which is preliminary data.</text>
</comment>
<evidence type="ECO:0000313" key="1">
    <source>
        <dbReference type="EMBL" id="KAK8878269.1"/>
    </source>
</evidence>
<dbReference type="EMBL" id="JAPFFF010000011">
    <property type="protein sequence ID" value="KAK8878269.1"/>
    <property type="molecule type" value="Genomic_DNA"/>
</dbReference>
<protein>
    <recommendedName>
        <fullName evidence="3">DUF3447 domain-containing protein</fullName>
    </recommendedName>
</protein>
<evidence type="ECO:0000313" key="2">
    <source>
        <dbReference type="Proteomes" id="UP001470230"/>
    </source>
</evidence>
<sequence>MEFHKYLHLIKAAYEAILVFIDQDEQTIDESQLSELFKQLDISNDKEALSRMIQILISISLDHRQKPDFFNRIHSIIALLSGPIKKTFDNREIFELFKWNKVLLLYVIEQGLVKIDKSISDEIVTTNLIYDINYKFYFYPEIKDYLDSKELSKFKAKLPKYDEFEFKQEREKGVKNDELMQIIRLDLIDKFTEKTNAEDRPFNFETEFCPSLFETNRLLNESEVSLTEYALFYGSSKIVDFLFRHKYKMNSSVWLYAVHSNNPYIMSLLMKQKIDYESPVTLLEESIRCHHSEAAKFILEKMINDEDRRHEIETRFFNSPTSFGFQYNNFSSVSEDISLKSAFFYSCQYRYMKMFELLLNSKEIDINATIVFKYCIYRIHFQLFQ</sequence>
<dbReference type="Proteomes" id="UP001470230">
    <property type="component" value="Unassembled WGS sequence"/>
</dbReference>
<dbReference type="InterPro" id="IPR036770">
    <property type="entry name" value="Ankyrin_rpt-contain_sf"/>
</dbReference>
<proteinExistence type="predicted"/>
<reference evidence="1 2" key="1">
    <citation type="submission" date="2024-04" db="EMBL/GenBank/DDBJ databases">
        <title>Tritrichomonas musculus Genome.</title>
        <authorList>
            <person name="Alves-Ferreira E."/>
            <person name="Grigg M."/>
            <person name="Lorenzi H."/>
            <person name="Galac M."/>
        </authorList>
    </citation>
    <scope>NUCLEOTIDE SEQUENCE [LARGE SCALE GENOMIC DNA]</scope>
    <source>
        <strain evidence="1 2">EAF2021</strain>
    </source>
</reference>
<dbReference type="Gene3D" id="1.25.40.20">
    <property type="entry name" value="Ankyrin repeat-containing domain"/>
    <property type="match status" value="1"/>
</dbReference>
<name>A0ABR2JK44_9EUKA</name>
<keyword evidence="2" id="KW-1185">Reference proteome</keyword>
<organism evidence="1 2">
    <name type="scientific">Tritrichomonas musculus</name>
    <dbReference type="NCBI Taxonomy" id="1915356"/>
    <lineage>
        <taxon>Eukaryota</taxon>
        <taxon>Metamonada</taxon>
        <taxon>Parabasalia</taxon>
        <taxon>Tritrichomonadida</taxon>
        <taxon>Tritrichomonadidae</taxon>
        <taxon>Tritrichomonas</taxon>
    </lineage>
</organism>